<comment type="similarity">
    <text evidence="3">Belongs to the eukaryotic release factor 1 family. Pelota subfamily.</text>
</comment>
<keyword evidence="4" id="KW-0963">Cytoplasm</keyword>
<evidence type="ECO:0000256" key="2">
    <source>
        <dbReference type="ARBA" id="ARBA00004496"/>
    </source>
</evidence>
<keyword evidence="8" id="KW-1185">Reference proteome</keyword>
<dbReference type="GO" id="GO:0071025">
    <property type="term" value="P:RNA surveillance"/>
    <property type="evidence" value="ECO:0007669"/>
    <property type="project" value="InterPro"/>
</dbReference>
<reference evidence="7" key="1">
    <citation type="submission" date="2023-03" db="EMBL/GenBank/DDBJ databases">
        <authorList>
            <person name="Steffen K."/>
            <person name="Cardenas P."/>
        </authorList>
    </citation>
    <scope>NUCLEOTIDE SEQUENCE</scope>
</reference>
<dbReference type="Gene3D" id="3.30.1330.30">
    <property type="match status" value="1"/>
</dbReference>
<dbReference type="InterPro" id="IPR005142">
    <property type="entry name" value="eRF1_3"/>
</dbReference>
<evidence type="ECO:0000256" key="1">
    <source>
        <dbReference type="ARBA" id="ARBA00001968"/>
    </source>
</evidence>
<comment type="caution">
    <text evidence="7">The sequence shown here is derived from an EMBL/GenBank/DDBJ whole genome shotgun (WGS) entry which is preliminary data.</text>
</comment>
<dbReference type="InterPro" id="IPR042226">
    <property type="entry name" value="eFR1_2_sf"/>
</dbReference>
<comment type="cofactor">
    <cofactor evidence="1">
        <name>a divalent metal cation</name>
        <dbReference type="ChEBI" id="CHEBI:60240"/>
    </cofactor>
</comment>
<dbReference type="SUPFAM" id="SSF159065">
    <property type="entry name" value="Dom34/Pelota N-terminal domain-like"/>
    <property type="match status" value="1"/>
</dbReference>
<dbReference type="AlphaFoldDB" id="A0AA35X9T5"/>
<dbReference type="GO" id="GO:0070966">
    <property type="term" value="P:nuclear-transcribed mRNA catabolic process, no-go decay"/>
    <property type="evidence" value="ECO:0007669"/>
    <property type="project" value="InterPro"/>
</dbReference>
<keyword evidence="5" id="KW-0479">Metal-binding</keyword>
<dbReference type="GO" id="GO:0032790">
    <property type="term" value="P:ribosome disassembly"/>
    <property type="evidence" value="ECO:0007669"/>
    <property type="project" value="TreeGrafter"/>
</dbReference>
<dbReference type="InterPro" id="IPR058547">
    <property type="entry name" value="Pelota_N"/>
</dbReference>
<proteinExistence type="inferred from homology"/>
<dbReference type="InterPro" id="IPR004405">
    <property type="entry name" value="TF_pelota"/>
</dbReference>
<dbReference type="SMART" id="SM01194">
    <property type="entry name" value="eRF1_1"/>
    <property type="match status" value="1"/>
</dbReference>
<dbReference type="Pfam" id="PF03465">
    <property type="entry name" value="eRF1_3"/>
    <property type="match status" value="1"/>
</dbReference>
<comment type="subcellular location">
    <subcellularLocation>
        <location evidence="2">Cytoplasm</location>
    </subcellularLocation>
</comment>
<evidence type="ECO:0000313" key="7">
    <source>
        <dbReference type="EMBL" id="CAI8050798.1"/>
    </source>
</evidence>
<dbReference type="Gene3D" id="3.30.420.60">
    <property type="entry name" value="eRF1 domain 2"/>
    <property type="match status" value="1"/>
</dbReference>
<dbReference type="SUPFAM" id="SSF55315">
    <property type="entry name" value="L30e-like"/>
    <property type="match status" value="1"/>
</dbReference>
<dbReference type="PANTHER" id="PTHR10853:SF0">
    <property type="entry name" value="PROTEIN PELOTA HOMOLOG"/>
    <property type="match status" value="1"/>
</dbReference>
<dbReference type="Gene3D" id="2.30.30.870">
    <property type="entry name" value="Pelota, domain A"/>
    <property type="match status" value="1"/>
</dbReference>
<organism evidence="7 8">
    <name type="scientific">Geodia barretti</name>
    <name type="common">Barrett's horny sponge</name>
    <dbReference type="NCBI Taxonomy" id="519541"/>
    <lineage>
        <taxon>Eukaryota</taxon>
        <taxon>Metazoa</taxon>
        <taxon>Porifera</taxon>
        <taxon>Demospongiae</taxon>
        <taxon>Heteroscleromorpha</taxon>
        <taxon>Tetractinellida</taxon>
        <taxon>Astrophorina</taxon>
        <taxon>Geodiidae</taxon>
        <taxon>Geodia</taxon>
    </lineage>
</organism>
<evidence type="ECO:0000256" key="4">
    <source>
        <dbReference type="ARBA" id="ARBA00022490"/>
    </source>
</evidence>
<evidence type="ECO:0000256" key="5">
    <source>
        <dbReference type="ARBA" id="ARBA00022723"/>
    </source>
</evidence>
<name>A0AA35X9T5_GEOBA</name>
<dbReference type="InterPro" id="IPR005140">
    <property type="entry name" value="eRF1_Pelota-like_N"/>
</dbReference>
<feature type="domain" description="eRF1/Pelota-like N-terminal" evidence="6">
    <location>
        <begin position="4"/>
        <end position="127"/>
    </location>
</feature>
<dbReference type="GO" id="GO:0070651">
    <property type="term" value="P:nonfunctional rRNA decay"/>
    <property type="evidence" value="ECO:0007669"/>
    <property type="project" value="TreeGrafter"/>
</dbReference>
<accession>A0AA35X9T5</accession>
<dbReference type="GO" id="GO:0070481">
    <property type="term" value="P:nuclear-transcribed mRNA catabolic process, non-stop decay"/>
    <property type="evidence" value="ECO:0007669"/>
    <property type="project" value="InterPro"/>
</dbReference>
<evidence type="ECO:0000259" key="6">
    <source>
        <dbReference type="SMART" id="SM01194"/>
    </source>
</evidence>
<protein>
    <submittedName>
        <fullName evidence="7">Protein pelota homolog</fullName>
    </submittedName>
</protein>
<dbReference type="Proteomes" id="UP001174909">
    <property type="component" value="Unassembled WGS sequence"/>
</dbReference>
<dbReference type="InterPro" id="IPR029064">
    <property type="entry name" value="Ribosomal_eL30-like_sf"/>
</dbReference>
<dbReference type="Pfam" id="PF26356">
    <property type="entry name" value="Pelota_N"/>
    <property type="match status" value="1"/>
</dbReference>
<evidence type="ECO:0000256" key="3">
    <source>
        <dbReference type="ARBA" id="ARBA00009504"/>
    </source>
</evidence>
<dbReference type="InterPro" id="IPR038069">
    <property type="entry name" value="Pelota/DOM34_N"/>
</dbReference>
<dbReference type="GO" id="GO:0005737">
    <property type="term" value="C:cytoplasm"/>
    <property type="evidence" value="ECO:0007669"/>
    <property type="project" value="UniProtKB-SubCell"/>
</dbReference>
<dbReference type="EMBL" id="CASHTH010003886">
    <property type="protein sequence ID" value="CAI8050798.1"/>
    <property type="molecule type" value="Genomic_DNA"/>
</dbReference>
<dbReference type="PANTHER" id="PTHR10853">
    <property type="entry name" value="PELOTA"/>
    <property type="match status" value="1"/>
</dbReference>
<dbReference type="SUPFAM" id="SSF53137">
    <property type="entry name" value="Translational machinery components"/>
    <property type="match status" value="1"/>
</dbReference>
<dbReference type="GO" id="GO:0046872">
    <property type="term" value="F:metal ion binding"/>
    <property type="evidence" value="ECO:0007669"/>
    <property type="project" value="UniProtKB-KW"/>
</dbReference>
<evidence type="ECO:0000313" key="8">
    <source>
        <dbReference type="Proteomes" id="UP001174909"/>
    </source>
</evidence>
<gene>
    <name evidence="7" type="ORF">GBAR_LOCUS27860</name>
</gene>
<sequence length="349" mass="38221">MICKRISDGSVAVTAEEPDDLLTLRRVIDRDDRVVSDTTRVIKLDREYARPDSGQRVRIRIALDVERVGLDYRLDRLRIQGVIAESNNEAVPRRSHHSLVIKPNDSFTLTKRTWSGLHRSLLKSSQGGAGFVLVAIDTGDCGIGRLKGTHLHTIPNIYSGYSGKRYKSSFKIEGFFDEVRVALASMVKKNDVVIIFGPGQTKNRLANHLQASRLGKGHRILVTEGVDSSGEDGLYTFTKSDSMREAISESKLARVSSIIDEIMTLASKKSARFAMGIEETKRAGRLGAVDSLVFSEKLLQETDEDAAIGLINEVQAQGAKTYSVDSSTDAGLRVDGLGGVVALLRFSVS</sequence>